<dbReference type="PRINTS" id="PR00039">
    <property type="entry name" value="HTHLYSR"/>
</dbReference>
<evidence type="ECO:0000259" key="6">
    <source>
        <dbReference type="PROSITE" id="PS50931"/>
    </source>
</evidence>
<dbReference type="Gene3D" id="3.40.190.290">
    <property type="match status" value="1"/>
</dbReference>
<dbReference type="Pfam" id="PF00126">
    <property type="entry name" value="HTH_1"/>
    <property type="match status" value="1"/>
</dbReference>
<dbReference type="InterPro" id="IPR036390">
    <property type="entry name" value="WH_DNA-bd_sf"/>
</dbReference>
<keyword evidence="2" id="KW-0805">Transcription regulation</keyword>
<dbReference type="InterPro" id="IPR036388">
    <property type="entry name" value="WH-like_DNA-bd_sf"/>
</dbReference>
<dbReference type="InterPro" id="IPR000847">
    <property type="entry name" value="LysR_HTH_N"/>
</dbReference>
<evidence type="ECO:0000256" key="5">
    <source>
        <dbReference type="SAM" id="MobiDB-lite"/>
    </source>
</evidence>
<proteinExistence type="inferred from homology"/>
<organism evidence="7 8">
    <name type="scientific">Roseomonas alba</name>
    <dbReference type="NCBI Taxonomy" id="2846776"/>
    <lineage>
        <taxon>Bacteria</taxon>
        <taxon>Pseudomonadati</taxon>
        <taxon>Pseudomonadota</taxon>
        <taxon>Alphaproteobacteria</taxon>
        <taxon>Acetobacterales</taxon>
        <taxon>Roseomonadaceae</taxon>
        <taxon>Roseomonas</taxon>
    </lineage>
</organism>
<reference evidence="7 8" key="1">
    <citation type="submission" date="2021-07" db="EMBL/GenBank/DDBJ databases">
        <authorList>
            <person name="So Y."/>
        </authorList>
    </citation>
    <scope>NUCLEOTIDE SEQUENCE [LARGE SCALE GENOMIC DNA]</scope>
    <source>
        <strain evidence="7 8">HJA6</strain>
    </source>
</reference>
<dbReference type="SUPFAM" id="SSF46785">
    <property type="entry name" value="Winged helix' DNA-binding domain"/>
    <property type="match status" value="1"/>
</dbReference>
<name>A0ABS7AAS7_9PROT</name>
<dbReference type="InterPro" id="IPR005119">
    <property type="entry name" value="LysR_subst-bd"/>
</dbReference>
<feature type="region of interest" description="Disordered" evidence="5">
    <location>
        <begin position="302"/>
        <end position="324"/>
    </location>
</feature>
<dbReference type="Pfam" id="PF03466">
    <property type="entry name" value="LysR_substrate"/>
    <property type="match status" value="1"/>
</dbReference>
<sequence length="324" mass="34803">MYGLTLRQVRAFLVTVELGSVSAAARSLGLTQPAIGQQLREFEAQLRVKLFEKVGTRLHPTQAGLALVQPARELLGSVGRLYEAGARFRAGNSGQIRLGTGATACICFLPEPIRQTKQALPGVEIAVTTGNAAPMLEALLQGTLDVALVAAPHDSLPRSLEAELLFHDPLCALIPKGLAHRMAPHPTPQDLAAHPLIMHSTGSATRNLADEWFHKAAIVPTPTMEFDSVVAIIELVAAGLGCSIIPMMAMTKERPDLEIRLLDPPVERPISMVMRANQVPDAALRMLLGKIRAMTDFHRSCSMRSRDAMSPATTTPTSAAMPKP</sequence>
<dbReference type="CDD" id="cd05466">
    <property type="entry name" value="PBP2_LTTR_substrate"/>
    <property type="match status" value="1"/>
</dbReference>
<evidence type="ECO:0000313" key="8">
    <source>
        <dbReference type="Proteomes" id="UP001196565"/>
    </source>
</evidence>
<feature type="domain" description="HTH lysR-type" evidence="6">
    <location>
        <begin position="4"/>
        <end position="61"/>
    </location>
</feature>
<dbReference type="PANTHER" id="PTHR30126:SF97">
    <property type="entry name" value="HTH-TYPE TRANSCRIPTIONAL REGULATOR ABGR"/>
    <property type="match status" value="1"/>
</dbReference>
<dbReference type="PANTHER" id="PTHR30126">
    <property type="entry name" value="HTH-TYPE TRANSCRIPTIONAL REGULATOR"/>
    <property type="match status" value="1"/>
</dbReference>
<comment type="similarity">
    <text evidence="1">Belongs to the LysR transcriptional regulatory family.</text>
</comment>
<evidence type="ECO:0000256" key="3">
    <source>
        <dbReference type="ARBA" id="ARBA00023125"/>
    </source>
</evidence>
<evidence type="ECO:0000256" key="4">
    <source>
        <dbReference type="ARBA" id="ARBA00023163"/>
    </source>
</evidence>
<comment type="caution">
    <text evidence="7">The sequence shown here is derived from an EMBL/GenBank/DDBJ whole genome shotgun (WGS) entry which is preliminary data.</text>
</comment>
<dbReference type="PROSITE" id="PS50931">
    <property type="entry name" value="HTH_LYSR"/>
    <property type="match status" value="1"/>
</dbReference>
<dbReference type="Gene3D" id="1.10.10.10">
    <property type="entry name" value="Winged helix-like DNA-binding domain superfamily/Winged helix DNA-binding domain"/>
    <property type="match status" value="1"/>
</dbReference>
<dbReference type="RefSeq" id="WP_219763998.1">
    <property type="nucleotide sequence ID" value="NZ_JAHYBZ010000005.1"/>
</dbReference>
<dbReference type="Proteomes" id="UP001196565">
    <property type="component" value="Unassembled WGS sequence"/>
</dbReference>
<gene>
    <name evidence="7" type="ORF">KPL78_16165</name>
</gene>
<feature type="compositionally biased region" description="Low complexity" evidence="5">
    <location>
        <begin position="308"/>
        <end position="324"/>
    </location>
</feature>
<evidence type="ECO:0000313" key="7">
    <source>
        <dbReference type="EMBL" id="MBW6399393.1"/>
    </source>
</evidence>
<keyword evidence="8" id="KW-1185">Reference proteome</keyword>
<evidence type="ECO:0000256" key="2">
    <source>
        <dbReference type="ARBA" id="ARBA00023015"/>
    </source>
</evidence>
<protein>
    <submittedName>
        <fullName evidence="7">LysR family transcriptional regulator</fullName>
    </submittedName>
</protein>
<accession>A0ABS7AAS7</accession>
<keyword evidence="3" id="KW-0238">DNA-binding</keyword>
<keyword evidence="4" id="KW-0804">Transcription</keyword>
<evidence type="ECO:0000256" key="1">
    <source>
        <dbReference type="ARBA" id="ARBA00009437"/>
    </source>
</evidence>
<dbReference type="SUPFAM" id="SSF53850">
    <property type="entry name" value="Periplasmic binding protein-like II"/>
    <property type="match status" value="1"/>
</dbReference>
<dbReference type="EMBL" id="JAHYBZ010000005">
    <property type="protein sequence ID" value="MBW6399393.1"/>
    <property type="molecule type" value="Genomic_DNA"/>
</dbReference>